<protein>
    <submittedName>
        <fullName evidence="2">Abortive infection family protein</fullName>
    </submittedName>
</protein>
<dbReference type="Pfam" id="PF14355">
    <property type="entry name" value="Abi_C"/>
    <property type="match status" value="1"/>
</dbReference>
<evidence type="ECO:0000313" key="2">
    <source>
        <dbReference type="EMBL" id="QNL94203.1"/>
    </source>
</evidence>
<evidence type="ECO:0000259" key="1">
    <source>
        <dbReference type="Pfam" id="PF14355"/>
    </source>
</evidence>
<gene>
    <name evidence="2" type="ORF">H9L21_14155</name>
</gene>
<dbReference type="Proteomes" id="UP000515871">
    <property type="component" value="Chromosome"/>
</dbReference>
<dbReference type="EMBL" id="CP060587">
    <property type="protein sequence ID" value="QNL94203.1"/>
    <property type="molecule type" value="Genomic_DNA"/>
</dbReference>
<sequence length="48" mass="5172">MSDAHGKSKRAVAPGPRHARFAVTMAFGVAQFLVDTHLAKSFERSEAS</sequence>
<dbReference type="InterPro" id="IPR026001">
    <property type="entry name" value="Abi-like_C"/>
</dbReference>
<organism evidence="2 3">
    <name type="scientific">Aeromicrobium senzhongii</name>
    <dbReference type="NCBI Taxonomy" id="2663859"/>
    <lineage>
        <taxon>Bacteria</taxon>
        <taxon>Bacillati</taxon>
        <taxon>Actinomycetota</taxon>
        <taxon>Actinomycetes</taxon>
        <taxon>Propionibacteriales</taxon>
        <taxon>Nocardioidaceae</taxon>
        <taxon>Aeromicrobium</taxon>
    </lineage>
</organism>
<feature type="domain" description="Abortive infection protein-like C-terminal" evidence="1">
    <location>
        <begin position="2"/>
        <end position="35"/>
    </location>
</feature>
<name>A0ABX6SS20_9ACTN</name>
<proteinExistence type="predicted"/>
<reference evidence="2 3" key="1">
    <citation type="submission" date="2020-08" db="EMBL/GenBank/DDBJ databases">
        <title>Novel species in genus Aeromicrobium.</title>
        <authorList>
            <person name="Zhang G."/>
        </authorList>
    </citation>
    <scope>NUCLEOTIDE SEQUENCE [LARGE SCALE GENOMIC DNA]</scope>
    <source>
        <strain evidence="3">zg-629</strain>
    </source>
</reference>
<accession>A0ABX6SS20</accession>
<keyword evidence="3" id="KW-1185">Reference proteome</keyword>
<evidence type="ECO:0000313" key="3">
    <source>
        <dbReference type="Proteomes" id="UP000515871"/>
    </source>
</evidence>